<feature type="transmembrane region" description="Helical" evidence="1">
    <location>
        <begin position="30"/>
        <end position="51"/>
    </location>
</feature>
<proteinExistence type="predicted"/>
<evidence type="ECO:0000313" key="2">
    <source>
        <dbReference type="EMBL" id="MBB4666826.1"/>
    </source>
</evidence>
<accession>A0A7W7BS65</accession>
<name>A0A7W7BS65_9MICO</name>
<gene>
    <name evidence="2" type="ORF">BKA24_001535</name>
</gene>
<keyword evidence="1" id="KW-0472">Membrane</keyword>
<dbReference type="RefSeq" id="WP_184216719.1">
    <property type="nucleotide sequence ID" value="NZ_JACHMD010000001.1"/>
</dbReference>
<sequence>MTDETTELLDITEVDAASLAEPLARARVRWAGIVWGLVLLTCAAGGLWLVSGADAIEAVQDWLFELQPSAAIAYVLLVIGAFVLVCGLIGLLRRAQRTRERG</sequence>
<comment type="caution">
    <text evidence="2">The sequence shown here is derived from an EMBL/GenBank/DDBJ whole genome shotgun (WGS) entry which is preliminary data.</text>
</comment>
<protein>
    <submittedName>
        <fullName evidence="2">Uncharacterized membrane protein YcjF (UPF0283 family)</fullName>
    </submittedName>
</protein>
<organism evidence="2 3">
    <name type="scientific">Microbacterium marinum</name>
    <dbReference type="NCBI Taxonomy" id="421115"/>
    <lineage>
        <taxon>Bacteria</taxon>
        <taxon>Bacillati</taxon>
        <taxon>Actinomycetota</taxon>
        <taxon>Actinomycetes</taxon>
        <taxon>Micrococcales</taxon>
        <taxon>Microbacteriaceae</taxon>
        <taxon>Microbacterium</taxon>
    </lineage>
</organism>
<feature type="transmembrane region" description="Helical" evidence="1">
    <location>
        <begin position="71"/>
        <end position="92"/>
    </location>
</feature>
<evidence type="ECO:0000313" key="3">
    <source>
        <dbReference type="Proteomes" id="UP000573729"/>
    </source>
</evidence>
<keyword evidence="1" id="KW-1133">Transmembrane helix</keyword>
<keyword evidence="3" id="KW-1185">Reference proteome</keyword>
<keyword evidence="1" id="KW-0812">Transmembrane</keyword>
<dbReference type="Proteomes" id="UP000573729">
    <property type="component" value="Unassembled WGS sequence"/>
</dbReference>
<evidence type="ECO:0000256" key="1">
    <source>
        <dbReference type="SAM" id="Phobius"/>
    </source>
</evidence>
<dbReference type="EMBL" id="JACHMD010000001">
    <property type="protein sequence ID" value="MBB4666826.1"/>
    <property type="molecule type" value="Genomic_DNA"/>
</dbReference>
<dbReference type="AlphaFoldDB" id="A0A7W7BS65"/>
<reference evidence="2 3" key="1">
    <citation type="submission" date="2020-08" db="EMBL/GenBank/DDBJ databases">
        <title>Sequencing the genomes of 1000 actinobacteria strains.</title>
        <authorList>
            <person name="Klenk H.-P."/>
        </authorList>
    </citation>
    <scope>NUCLEOTIDE SEQUENCE [LARGE SCALE GENOMIC DNA]</scope>
    <source>
        <strain evidence="2 3">DSM 24947</strain>
    </source>
</reference>